<evidence type="ECO:0000313" key="2">
    <source>
        <dbReference type="EMBL" id="GHI69533.1"/>
    </source>
</evidence>
<protein>
    <submittedName>
        <fullName evidence="2">Uncharacterized protein</fullName>
    </submittedName>
</protein>
<keyword evidence="3" id="KW-1185">Reference proteome</keyword>
<dbReference type="Proteomes" id="UP000613974">
    <property type="component" value="Unassembled WGS sequence"/>
</dbReference>
<feature type="compositionally biased region" description="Basic and acidic residues" evidence="1">
    <location>
        <begin position="78"/>
        <end position="87"/>
    </location>
</feature>
<accession>A0ABQ3SN15</accession>
<feature type="compositionally biased region" description="Polar residues" evidence="1">
    <location>
        <begin position="67"/>
        <end position="77"/>
    </location>
</feature>
<sequence length="120" mass="12485">MTGWVGAAYESDPYHEVSHMERSTEPEPEGPGPTPEGPDAVPRDPHPAPRRQTAPGRADPGAAFTHRTATGSGTSRLSPDEMTHETKPGCVTLEAGPKSSRAGPVGAVPGDRGSHVSQAR</sequence>
<feature type="compositionally biased region" description="Basic and acidic residues" evidence="1">
    <location>
        <begin position="12"/>
        <end position="25"/>
    </location>
</feature>
<gene>
    <name evidence="2" type="ORF">Snoj_34510</name>
</gene>
<feature type="region of interest" description="Disordered" evidence="1">
    <location>
        <begin position="1"/>
        <end position="120"/>
    </location>
</feature>
<organism evidence="2 3">
    <name type="scientific">Streptomyces nojiriensis</name>
    <dbReference type="NCBI Taxonomy" id="66374"/>
    <lineage>
        <taxon>Bacteria</taxon>
        <taxon>Bacillati</taxon>
        <taxon>Actinomycetota</taxon>
        <taxon>Actinomycetes</taxon>
        <taxon>Kitasatosporales</taxon>
        <taxon>Streptomycetaceae</taxon>
        <taxon>Streptomyces</taxon>
    </lineage>
</organism>
<evidence type="ECO:0000256" key="1">
    <source>
        <dbReference type="SAM" id="MobiDB-lite"/>
    </source>
</evidence>
<reference evidence="3" key="1">
    <citation type="submission" date="2023-07" db="EMBL/GenBank/DDBJ databases">
        <title>Whole genome shotgun sequence of Streptomyces nojiriensis NBRC 13794.</title>
        <authorList>
            <person name="Komaki H."/>
            <person name="Tamura T."/>
        </authorList>
    </citation>
    <scope>NUCLEOTIDE SEQUENCE [LARGE SCALE GENOMIC DNA]</scope>
    <source>
        <strain evidence="3">NBRC 13794</strain>
    </source>
</reference>
<comment type="caution">
    <text evidence="2">The sequence shown here is derived from an EMBL/GenBank/DDBJ whole genome shotgun (WGS) entry which is preliminary data.</text>
</comment>
<dbReference type="EMBL" id="BNEC01000005">
    <property type="protein sequence ID" value="GHI69533.1"/>
    <property type="molecule type" value="Genomic_DNA"/>
</dbReference>
<proteinExistence type="predicted"/>
<name>A0ABQ3SN15_9ACTN</name>
<evidence type="ECO:0000313" key="3">
    <source>
        <dbReference type="Proteomes" id="UP000613974"/>
    </source>
</evidence>